<organism evidence="2 3">
    <name type="scientific">Limnohabitans curvus</name>
    <dbReference type="NCBI Taxonomy" id="323423"/>
    <lineage>
        <taxon>Bacteria</taxon>
        <taxon>Pseudomonadati</taxon>
        <taxon>Pseudomonadota</taxon>
        <taxon>Betaproteobacteria</taxon>
        <taxon>Burkholderiales</taxon>
        <taxon>Comamonadaceae</taxon>
        <taxon>Limnohabitans</taxon>
    </lineage>
</organism>
<gene>
    <name evidence="2" type="ORF">B9Z44_10280</name>
</gene>
<dbReference type="Pfam" id="PF01656">
    <property type="entry name" value="CbiA"/>
    <property type="match status" value="1"/>
</dbReference>
<evidence type="ECO:0000313" key="2">
    <source>
        <dbReference type="EMBL" id="PUE59928.1"/>
    </source>
</evidence>
<comment type="caution">
    <text evidence="2">The sequence shown here is derived from an EMBL/GenBank/DDBJ whole genome shotgun (WGS) entry which is preliminary data.</text>
</comment>
<dbReference type="PIRSF" id="PIRSF009320">
    <property type="entry name" value="Nuc_binding_HP_1000"/>
    <property type="match status" value="1"/>
</dbReference>
<feature type="domain" description="CobQ/CobB/MinD/ParA nucleotide binding" evidence="1">
    <location>
        <begin position="4"/>
        <end position="171"/>
    </location>
</feature>
<dbReference type="PANTHER" id="PTHR13696">
    <property type="entry name" value="P-LOOP CONTAINING NUCLEOSIDE TRIPHOSPHATE HYDROLASE"/>
    <property type="match status" value="1"/>
</dbReference>
<sequence length="208" mass="23258">MKVVVVANPKGGAGKSTLSTNIAGYFASQGHQVMLGDADTQQSSKFWLSQRPETLPRISTWEYQPDLVLTAKPPRGTTHVVIDTPGGISGWRLQEVIERADKVIVPVMPSVFDMQATNEFLLQLVQITEKLPTRVAVVGNRVDTRTISAANLRKFIESLQVPVLSYLRDTQYYLHMAAHGLSMFDITPSKVQKDLEQWVPICHWLDQD</sequence>
<accession>A0A315ESW5</accession>
<dbReference type="RefSeq" id="WP_108402379.1">
    <property type="nucleotide sequence ID" value="NZ_NESP01000001.1"/>
</dbReference>
<evidence type="ECO:0000313" key="3">
    <source>
        <dbReference type="Proteomes" id="UP000251341"/>
    </source>
</evidence>
<dbReference type="Gene3D" id="3.40.50.300">
    <property type="entry name" value="P-loop containing nucleotide triphosphate hydrolases"/>
    <property type="match status" value="1"/>
</dbReference>
<reference evidence="2 3" key="1">
    <citation type="submission" date="2017-04" db="EMBL/GenBank/DDBJ databases">
        <title>Unexpected and diverse lifestyles within the genus Limnohabitans.</title>
        <authorList>
            <person name="Kasalicky V."/>
            <person name="Mehrshad M."/>
            <person name="Andrei S.-A."/>
            <person name="Salcher M."/>
            <person name="Kratochvilova H."/>
            <person name="Simek K."/>
            <person name="Ghai R."/>
        </authorList>
    </citation>
    <scope>NUCLEOTIDE SEQUENCE [LARGE SCALE GENOMIC DNA]</scope>
    <source>
        <strain evidence="2 3">MWH-C5</strain>
    </source>
</reference>
<dbReference type="InterPro" id="IPR027417">
    <property type="entry name" value="P-loop_NTPase"/>
</dbReference>
<dbReference type="SUPFAM" id="SSF52540">
    <property type="entry name" value="P-loop containing nucleoside triphosphate hydrolases"/>
    <property type="match status" value="1"/>
</dbReference>
<dbReference type="EMBL" id="NESP01000001">
    <property type="protein sequence ID" value="PUE59928.1"/>
    <property type="molecule type" value="Genomic_DNA"/>
</dbReference>
<dbReference type="InterPro" id="IPR050678">
    <property type="entry name" value="DNA_Partitioning_ATPase"/>
</dbReference>
<dbReference type="InterPro" id="IPR002586">
    <property type="entry name" value="CobQ/CobB/MinD/ParA_Nub-bd_dom"/>
</dbReference>
<dbReference type="CDD" id="cd02042">
    <property type="entry name" value="ParAB_family"/>
    <property type="match status" value="1"/>
</dbReference>
<protein>
    <submittedName>
        <fullName evidence="2">Cobyrinic acid a,c-diamide synthase</fullName>
    </submittedName>
</protein>
<keyword evidence="3" id="KW-1185">Reference proteome</keyword>
<proteinExistence type="predicted"/>
<dbReference type="Proteomes" id="UP000251341">
    <property type="component" value="Unassembled WGS sequence"/>
</dbReference>
<evidence type="ECO:0000259" key="1">
    <source>
        <dbReference type="Pfam" id="PF01656"/>
    </source>
</evidence>
<name>A0A315ESW5_9BURK</name>
<dbReference type="PANTHER" id="PTHR13696:SF96">
    <property type="entry name" value="COBQ_COBB_MIND_PARA NUCLEOTIDE BINDING DOMAIN-CONTAINING PROTEIN"/>
    <property type="match status" value="1"/>
</dbReference>
<dbReference type="AlphaFoldDB" id="A0A315ESW5"/>